<dbReference type="Proteomes" id="UP000178895">
    <property type="component" value="Unassembled WGS sequence"/>
</dbReference>
<evidence type="ECO:0000256" key="1">
    <source>
        <dbReference type="SAM" id="Phobius"/>
    </source>
</evidence>
<evidence type="ECO:0000313" key="3">
    <source>
        <dbReference type="Proteomes" id="UP000178895"/>
    </source>
</evidence>
<reference evidence="2 3" key="1">
    <citation type="journal article" date="2016" name="Nat. Commun.">
        <title>Thousands of microbial genomes shed light on interconnected biogeochemical processes in an aquifer system.</title>
        <authorList>
            <person name="Anantharaman K."/>
            <person name="Brown C.T."/>
            <person name="Hug L.A."/>
            <person name="Sharon I."/>
            <person name="Castelle C.J."/>
            <person name="Probst A.J."/>
            <person name="Thomas B.C."/>
            <person name="Singh A."/>
            <person name="Wilkins M.J."/>
            <person name="Karaoz U."/>
            <person name="Brodie E.L."/>
            <person name="Williams K.H."/>
            <person name="Hubbard S.S."/>
            <person name="Banfield J.F."/>
        </authorList>
    </citation>
    <scope>NUCLEOTIDE SEQUENCE [LARGE SCALE GENOMIC DNA]</scope>
</reference>
<dbReference type="EMBL" id="MFQY01000003">
    <property type="protein sequence ID" value="OGH90374.1"/>
    <property type="molecule type" value="Genomic_DNA"/>
</dbReference>
<evidence type="ECO:0000313" key="2">
    <source>
        <dbReference type="EMBL" id="OGH90374.1"/>
    </source>
</evidence>
<gene>
    <name evidence="2" type="ORF">A2469_02600</name>
</gene>
<dbReference type="AlphaFoldDB" id="A0A1F6P344"/>
<organism evidence="2 3">
    <name type="scientific">Candidatus Magasanikbacteria bacterium RIFOXYC2_FULL_40_16</name>
    <dbReference type="NCBI Taxonomy" id="1798703"/>
    <lineage>
        <taxon>Bacteria</taxon>
        <taxon>Candidatus Magasanikiibacteriota</taxon>
    </lineage>
</organism>
<keyword evidence="1" id="KW-0472">Membrane</keyword>
<comment type="caution">
    <text evidence="2">The sequence shown here is derived from an EMBL/GenBank/DDBJ whole genome shotgun (WGS) entry which is preliminary data.</text>
</comment>
<feature type="transmembrane region" description="Helical" evidence="1">
    <location>
        <begin position="37"/>
        <end position="62"/>
    </location>
</feature>
<protein>
    <submittedName>
        <fullName evidence="2">Uncharacterized protein</fullName>
    </submittedName>
</protein>
<keyword evidence="1" id="KW-0812">Transmembrane</keyword>
<name>A0A1F6P344_9BACT</name>
<keyword evidence="1" id="KW-1133">Transmembrane helix</keyword>
<accession>A0A1F6P344</accession>
<sequence>MEIPLYIMLFVYILFLTVFSVFMLINLYHIIMTGSVGIVSFFVSFFMFFASFLILYLTWYLLQEINWQQTLINFSEISNFFRPSVF</sequence>
<proteinExistence type="predicted"/>
<feature type="transmembrane region" description="Helical" evidence="1">
    <location>
        <begin position="7"/>
        <end position="31"/>
    </location>
</feature>